<evidence type="ECO:0000313" key="4">
    <source>
        <dbReference type="Proteomes" id="UP000002051"/>
    </source>
</evidence>
<reference evidence="3" key="3">
    <citation type="submission" date="2015-06" db="UniProtKB">
        <authorList>
            <consortium name="EnsemblPlants"/>
        </authorList>
    </citation>
    <scope>IDENTIFICATION</scope>
    <source>
        <strain evidence="3">cv. Jemalong A17</strain>
    </source>
</reference>
<name>A0A072TIX4_MEDTR</name>
<organism evidence="2 4">
    <name type="scientific">Medicago truncatula</name>
    <name type="common">Barrel medic</name>
    <name type="synonym">Medicago tribuloides</name>
    <dbReference type="NCBI Taxonomy" id="3880"/>
    <lineage>
        <taxon>Eukaryota</taxon>
        <taxon>Viridiplantae</taxon>
        <taxon>Streptophyta</taxon>
        <taxon>Embryophyta</taxon>
        <taxon>Tracheophyta</taxon>
        <taxon>Spermatophyta</taxon>
        <taxon>Magnoliopsida</taxon>
        <taxon>eudicotyledons</taxon>
        <taxon>Gunneridae</taxon>
        <taxon>Pentapetalae</taxon>
        <taxon>rosids</taxon>
        <taxon>fabids</taxon>
        <taxon>Fabales</taxon>
        <taxon>Fabaceae</taxon>
        <taxon>Papilionoideae</taxon>
        <taxon>50 kb inversion clade</taxon>
        <taxon>NPAAA clade</taxon>
        <taxon>Hologalegina</taxon>
        <taxon>IRL clade</taxon>
        <taxon>Trifolieae</taxon>
        <taxon>Medicago</taxon>
    </lineage>
</organism>
<keyword evidence="1" id="KW-0472">Membrane</keyword>
<feature type="transmembrane region" description="Helical" evidence="1">
    <location>
        <begin position="6"/>
        <end position="25"/>
    </location>
</feature>
<accession>A0A072TIX4</accession>
<dbReference type="Proteomes" id="UP000002051">
    <property type="component" value="Unassembled WGS sequence"/>
</dbReference>
<evidence type="ECO:0000313" key="3">
    <source>
        <dbReference type="EnsemblPlants" id="KEH17509"/>
    </source>
</evidence>
<reference evidence="2 4" key="2">
    <citation type="journal article" date="2014" name="BMC Genomics">
        <title>An improved genome release (version Mt4.0) for the model legume Medicago truncatula.</title>
        <authorList>
            <person name="Tang H."/>
            <person name="Krishnakumar V."/>
            <person name="Bidwell S."/>
            <person name="Rosen B."/>
            <person name="Chan A."/>
            <person name="Zhou S."/>
            <person name="Gentzbittel L."/>
            <person name="Childs K.L."/>
            <person name="Yandell M."/>
            <person name="Gundlach H."/>
            <person name="Mayer K.F."/>
            <person name="Schwartz D.C."/>
            <person name="Town C.D."/>
        </authorList>
    </citation>
    <scope>GENOME REANNOTATION</scope>
    <source>
        <strain evidence="2">A17</strain>
        <strain evidence="3 4">cv. Jemalong A17</strain>
    </source>
</reference>
<reference evidence="2 4" key="1">
    <citation type="journal article" date="2011" name="Nature">
        <title>The Medicago genome provides insight into the evolution of rhizobial symbioses.</title>
        <authorList>
            <person name="Young N.D."/>
            <person name="Debelle F."/>
            <person name="Oldroyd G.E."/>
            <person name="Geurts R."/>
            <person name="Cannon S.B."/>
            <person name="Udvardi M.K."/>
            <person name="Benedito V.A."/>
            <person name="Mayer K.F."/>
            <person name="Gouzy J."/>
            <person name="Schoof H."/>
            <person name="Van de Peer Y."/>
            <person name="Proost S."/>
            <person name="Cook D.R."/>
            <person name="Meyers B.C."/>
            <person name="Spannagl M."/>
            <person name="Cheung F."/>
            <person name="De Mita S."/>
            <person name="Krishnakumar V."/>
            <person name="Gundlach H."/>
            <person name="Zhou S."/>
            <person name="Mudge J."/>
            <person name="Bharti A.K."/>
            <person name="Murray J.D."/>
            <person name="Naoumkina M.A."/>
            <person name="Rosen B."/>
            <person name="Silverstein K.A."/>
            <person name="Tang H."/>
            <person name="Rombauts S."/>
            <person name="Zhao P.X."/>
            <person name="Zhou P."/>
            <person name="Barbe V."/>
            <person name="Bardou P."/>
            <person name="Bechner M."/>
            <person name="Bellec A."/>
            <person name="Berger A."/>
            <person name="Berges H."/>
            <person name="Bidwell S."/>
            <person name="Bisseling T."/>
            <person name="Choisne N."/>
            <person name="Couloux A."/>
            <person name="Denny R."/>
            <person name="Deshpande S."/>
            <person name="Dai X."/>
            <person name="Doyle J.J."/>
            <person name="Dudez A.M."/>
            <person name="Farmer A.D."/>
            <person name="Fouteau S."/>
            <person name="Franken C."/>
            <person name="Gibelin C."/>
            <person name="Gish J."/>
            <person name="Goldstein S."/>
            <person name="Gonzalez A.J."/>
            <person name="Green P.J."/>
            <person name="Hallab A."/>
            <person name="Hartog M."/>
            <person name="Hua A."/>
            <person name="Humphray S.J."/>
            <person name="Jeong D.H."/>
            <person name="Jing Y."/>
            <person name="Jocker A."/>
            <person name="Kenton S.M."/>
            <person name="Kim D.J."/>
            <person name="Klee K."/>
            <person name="Lai H."/>
            <person name="Lang C."/>
            <person name="Lin S."/>
            <person name="Macmil S.L."/>
            <person name="Magdelenat G."/>
            <person name="Matthews L."/>
            <person name="McCorrison J."/>
            <person name="Monaghan E.L."/>
            <person name="Mun J.H."/>
            <person name="Najar F.Z."/>
            <person name="Nicholson C."/>
            <person name="Noirot C."/>
            <person name="O'Bleness M."/>
            <person name="Paule C.R."/>
            <person name="Poulain J."/>
            <person name="Prion F."/>
            <person name="Qin B."/>
            <person name="Qu C."/>
            <person name="Retzel E.F."/>
            <person name="Riddle C."/>
            <person name="Sallet E."/>
            <person name="Samain S."/>
            <person name="Samson N."/>
            <person name="Sanders I."/>
            <person name="Saurat O."/>
            <person name="Scarpelli C."/>
            <person name="Schiex T."/>
            <person name="Segurens B."/>
            <person name="Severin A.J."/>
            <person name="Sherrier D.J."/>
            <person name="Shi R."/>
            <person name="Sims S."/>
            <person name="Singer S.R."/>
            <person name="Sinharoy S."/>
            <person name="Sterck L."/>
            <person name="Viollet A."/>
            <person name="Wang B.B."/>
            <person name="Wang K."/>
            <person name="Wang M."/>
            <person name="Wang X."/>
            <person name="Warfsmann J."/>
            <person name="Weissenbach J."/>
            <person name="White D.D."/>
            <person name="White J.D."/>
            <person name="Wiley G.B."/>
            <person name="Wincker P."/>
            <person name="Xing Y."/>
            <person name="Yang L."/>
            <person name="Yao Z."/>
            <person name="Ying F."/>
            <person name="Zhai J."/>
            <person name="Zhou L."/>
            <person name="Zuber A."/>
            <person name="Denarie J."/>
            <person name="Dixon R.A."/>
            <person name="May G.D."/>
            <person name="Schwartz D.C."/>
            <person name="Rogers J."/>
            <person name="Quetier F."/>
            <person name="Town C.D."/>
            <person name="Roe B.A."/>
        </authorList>
    </citation>
    <scope>NUCLEOTIDE SEQUENCE [LARGE SCALE GENOMIC DNA]</scope>
    <source>
        <strain evidence="2">A17</strain>
        <strain evidence="3 4">cv. Jemalong A17</strain>
    </source>
</reference>
<proteinExistence type="predicted"/>
<protein>
    <submittedName>
        <fullName evidence="2">Transmembrane protein, putative</fullName>
    </submittedName>
</protein>
<dbReference type="HOGENOM" id="CLU_951133_0_0_1"/>
<gene>
    <name evidence="2" type="ORF">MTR_0010s0290</name>
</gene>
<evidence type="ECO:0000256" key="1">
    <source>
        <dbReference type="SAM" id="Phobius"/>
    </source>
</evidence>
<sequence>MASSANIIWICLICYSYNFLVFFCFDTITLNVPGSSNEAERTFETNITPDSDEIQIPVDFVSRWGSELLVQKHGWIKDPAANYIRIDVSGVVQTHMIPGGLLIFHKCGFMAPQRVILCYQIFDNQFNMKIVDDDGADIPYYGFHHPENQHAMSLADPTYVPPQEFVSFADEDENGELGVNIPYEMFKHLLISDNAADVGDVDPVNYDPIHIPAREGQTEEYIWPVKVTRAIAEGRNVLHFPRYVVDNFEFAVANGEDIDVHNDDTDETVRCKFVTSTRPSGHVDKFISRGWYQYVRSKALIPGDRIVFGVENPVTTVTHKIIRR</sequence>
<keyword evidence="4" id="KW-1185">Reference proteome</keyword>
<dbReference type="EnsemblPlants" id="KEH17509">
    <property type="protein sequence ID" value="KEH17509"/>
    <property type="gene ID" value="MTR_0010s0290"/>
</dbReference>
<dbReference type="EMBL" id="KL402735">
    <property type="protein sequence ID" value="KEH17509.1"/>
    <property type="molecule type" value="Genomic_DNA"/>
</dbReference>
<keyword evidence="1" id="KW-1133">Transmembrane helix</keyword>
<evidence type="ECO:0000313" key="2">
    <source>
        <dbReference type="EMBL" id="KEH17509.1"/>
    </source>
</evidence>
<keyword evidence="1 2" id="KW-0812">Transmembrane</keyword>
<dbReference type="AlphaFoldDB" id="A0A072TIX4"/>